<gene>
    <name evidence="1" type="ORF">SAMN05661012_03284</name>
    <name evidence="2" type="ORF">SR876_00815</name>
</gene>
<reference evidence="1 3" key="1">
    <citation type="submission" date="2016-11" db="EMBL/GenBank/DDBJ databases">
        <authorList>
            <person name="Jaros S."/>
            <person name="Januszkiewicz K."/>
            <person name="Wedrychowicz H."/>
        </authorList>
    </citation>
    <scope>NUCLEOTIDE SEQUENCE [LARGE SCALE GENOMIC DNA]</scope>
    <source>
        <strain evidence="1 3">DSM 784</strain>
    </source>
</reference>
<evidence type="ECO:0000313" key="3">
    <source>
        <dbReference type="Proteomes" id="UP000183788"/>
    </source>
</evidence>
<evidence type="ECO:0000313" key="1">
    <source>
        <dbReference type="EMBL" id="SFW66103.1"/>
    </source>
</evidence>
<dbReference type="AlphaFoldDB" id="A0A1K1R1P9"/>
<proteinExistence type="predicted"/>
<name>A0A1K1R1P9_9BACT</name>
<sequence>MEYKFYETWMFQNEKMQIEENTLSAKKVYFRFFNETSLKCKIGQRCLRGKFGDVYYIGREFEEIWSYHQKNFREVQYFNLVNKVSDRSLICKKYKGDTFIGFLICNCDENYKLKALAKFNENSELLEYREATYTPENTLQKDKIFIPSLWQTFEEDY</sequence>
<dbReference type="Proteomes" id="UP001326715">
    <property type="component" value="Chromosome"/>
</dbReference>
<reference evidence="2 4" key="2">
    <citation type="submission" date="2023-11" db="EMBL/GenBank/DDBJ databases">
        <title>MicrobeMod: A computational toolkit for identifying prokaryotic methylation and restriction-modification with nanopore sequencing.</title>
        <authorList>
            <person name="Crits-Christoph A."/>
            <person name="Kang S.C."/>
            <person name="Lee H."/>
            <person name="Ostrov N."/>
        </authorList>
    </citation>
    <scope>NUCLEOTIDE SEQUENCE [LARGE SCALE GENOMIC DNA]</scope>
    <source>
        <strain evidence="2 4">ATCC 23090</strain>
    </source>
</reference>
<dbReference type="RefSeq" id="WP_072362315.1">
    <property type="nucleotide sequence ID" value="NZ_CP139972.1"/>
</dbReference>
<organism evidence="1 3">
    <name type="scientific">Chitinophaga sancti</name>
    <dbReference type="NCBI Taxonomy" id="1004"/>
    <lineage>
        <taxon>Bacteria</taxon>
        <taxon>Pseudomonadati</taxon>
        <taxon>Bacteroidota</taxon>
        <taxon>Chitinophagia</taxon>
        <taxon>Chitinophagales</taxon>
        <taxon>Chitinophagaceae</taxon>
        <taxon>Chitinophaga</taxon>
    </lineage>
</organism>
<protein>
    <submittedName>
        <fullName evidence="1">Uncharacterized protein</fullName>
    </submittedName>
</protein>
<keyword evidence="4" id="KW-1185">Reference proteome</keyword>
<dbReference type="STRING" id="1004.SAMN05661012_03284"/>
<dbReference type="OrthoDB" id="665294at2"/>
<dbReference type="Proteomes" id="UP000183788">
    <property type="component" value="Unassembled WGS sequence"/>
</dbReference>
<dbReference type="EMBL" id="CP140154">
    <property type="protein sequence ID" value="WQG90020.1"/>
    <property type="molecule type" value="Genomic_DNA"/>
</dbReference>
<evidence type="ECO:0000313" key="2">
    <source>
        <dbReference type="EMBL" id="WQG90020.1"/>
    </source>
</evidence>
<dbReference type="EMBL" id="FPIZ01000010">
    <property type="protein sequence ID" value="SFW66103.1"/>
    <property type="molecule type" value="Genomic_DNA"/>
</dbReference>
<accession>A0A1K1R1P9</accession>
<evidence type="ECO:0000313" key="4">
    <source>
        <dbReference type="Proteomes" id="UP001326715"/>
    </source>
</evidence>